<gene>
    <name evidence="1" type="primary">SPOSA6832_04442</name>
</gene>
<sequence length="160" mass="17266">MEAYVTAAAELVLAKLKAVPGSGKSTLAYPLVDRLNALLGVYVKEPAEVDLEDVVAAPGKEKSEDEVAIAVGLDGWHHTRGPLRLYVLVRSVIAGRSWCVISCSITTPSKLGAAFTFDTHAYVSFIRSLRSDPVFRASSTRLVRSVDMGVLVRRAGIRPK</sequence>
<name>A0A0D6ES02_SPOSA</name>
<dbReference type="Proteomes" id="UP000243876">
    <property type="component" value="Unassembled WGS sequence"/>
</dbReference>
<dbReference type="Gene3D" id="3.40.50.300">
    <property type="entry name" value="P-loop containing nucleotide triphosphate hydrolases"/>
    <property type="match status" value="1"/>
</dbReference>
<evidence type="ECO:0000313" key="1">
    <source>
        <dbReference type="EMBL" id="CEQ42618.1"/>
    </source>
</evidence>
<dbReference type="InterPro" id="IPR027417">
    <property type="entry name" value="P-loop_NTPase"/>
</dbReference>
<dbReference type="OrthoDB" id="6362633at2759"/>
<protein>
    <submittedName>
        <fullName evidence="1">SPOSA6832_04442-mRNA-1:cds</fullName>
    </submittedName>
</protein>
<dbReference type="EMBL" id="CENE01000030">
    <property type="protein sequence ID" value="CEQ42618.1"/>
    <property type="molecule type" value="Genomic_DNA"/>
</dbReference>
<dbReference type="AlphaFoldDB" id="A0A0D6ES02"/>
<accession>A0A0D6ES02</accession>
<evidence type="ECO:0000313" key="2">
    <source>
        <dbReference type="Proteomes" id="UP000243876"/>
    </source>
</evidence>
<proteinExistence type="predicted"/>
<reference evidence="2" key="1">
    <citation type="submission" date="2015-02" db="EMBL/GenBank/DDBJ databases">
        <authorList>
            <person name="Gon?alves P."/>
        </authorList>
    </citation>
    <scope>NUCLEOTIDE SEQUENCE [LARGE SCALE GENOMIC DNA]</scope>
</reference>
<organism evidence="1 2">
    <name type="scientific">Sporidiobolus salmonicolor</name>
    <name type="common">Yeast-like fungus</name>
    <name type="synonym">Sporobolomyces salmonicolor</name>
    <dbReference type="NCBI Taxonomy" id="5005"/>
    <lineage>
        <taxon>Eukaryota</taxon>
        <taxon>Fungi</taxon>
        <taxon>Dikarya</taxon>
        <taxon>Basidiomycota</taxon>
        <taxon>Pucciniomycotina</taxon>
        <taxon>Microbotryomycetes</taxon>
        <taxon>Sporidiobolales</taxon>
        <taxon>Sporidiobolaceae</taxon>
        <taxon>Sporobolomyces</taxon>
    </lineage>
</organism>
<keyword evidence="2" id="KW-1185">Reference proteome</keyword>